<dbReference type="PANTHER" id="PTHR23416">
    <property type="entry name" value="SIALIC ACID SYNTHASE-RELATED"/>
    <property type="match status" value="1"/>
</dbReference>
<dbReference type="GO" id="GO:0008374">
    <property type="term" value="F:O-acyltransferase activity"/>
    <property type="evidence" value="ECO:0007669"/>
    <property type="project" value="TreeGrafter"/>
</dbReference>
<protein>
    <submittedName>
        <fullName evidence="4">Uncharacterized protein</fullName>
    </submittedName>
</protein>
<evidence type="ECO:0000313" key="4">
    <source>
        <dbReference type="EMBL" id="ROO85771.1"/>
    </source>
</evidence>
<dbReference type="Gene3D" id="2.160.10.10">
    <property type="entry name" value="Hexapeptide repeat proteins"/>
    <property type="match status" value="1"/>
</dbReference>
<dbReference type="InterPro" id="IPR011004">
    <property type="entry name" value="Trimer_LpxA-like_sf"/>
</dbReference>
<dbReference type="AlphaFoldDB" id="A0A3N1CWV1"/>
<dbReference type="InterPro" id="IPR051159">
    <property type="entry name" value="Hexapeptide_acetyltransf"/>
</dbReference>
<organism evidence="4 5">
    <name type="scientific">Actinocorallia herbida</name>
    <dbReference type="NCBI Taxonomy" id="58109"/>
    <lineage>
        <taxon>Bacteria</taxon>
        <taxon>Bacillati</taxon>
        <taxon>Actinomycetota</taxon>
        <taxon>Actinomycetes</taxon>
        <taxon>Streptosporangiales</taxon>
        <taxon>Thermomonosporaceae</taxon>
        <taxon>Actinocorallia</taxon>
    </lineage>
</organism>
<dbReference type="PANTHER" id="PTHR23416:SF23">
    <property type="entry name" value="ACETYLTRANSFERASE C18B11.09C-RELATED"/>
    <property type="match status" value="1"/>
</dbReference>
<feature type="compositionally biased region" description="Polar residues" evidence="3">
    <location>
        <begin position="1"/>
        <end position="10"/>
    </location>
</feature>
<comment type="similarity">
    <text evidence="1">Belongs to the transferase hexapeptide repeat family.</text>
</comment>
<proteinExistence type="inferred from homology"/>
<keyword evidence="5" id="KW-1185">Reference proteome</keyword>
<evidence type="ECO:0000313" key="5">
    <source>
        <dbReference type="Proteomes" id="UP000272400"/>
    </source>
</evidence>
<sequence length="93" mass="9783">MCGGRLSSSGRDYGEVHPVDRERVSGTTPTHPLDPVRRRAEPEAAAPIVIEENAWLAGVTIGADGVVGAGAVVTEDIPRTWSPWATPPAWSAP</sequence>
<feature type="region of interest" description="Disordered" evidence="3">
    <location>
        <begin position="1"/>
        <end position="39"/>
    </location>
</feature>
<accession>A0A3N1CWV1</accession>
<comment type="caution">
    <text evidence="4">The sequence shown here is derived from an EMBL/GenBank/DDBJ whole genome shotgun (WGS) entry which is preliminary data.</text>
</comment>
<keyword evidence="2" id="KW-0808">Transferase</keyword>
<dbReference type="EMBL" id="RJKE01000001">
    <property type="protein sequence ID" value="ROO85771.1"/>
    <property type="molecule type" value="Genomic_DNA"/>
</dbReference>
<evidence type="ECO:0000256" key="2">
    <source>
        <dbReference type="ARBA" id="ARBA00022679"/>
    </source>
</evidence>
<feature type="compositionally biased region" description="Basic and acidic residues" evidence="3">
    <location>
        <begin position="12"/>
        <end position="24"/>
    </location>
</feature>
<evidence type="ECO:0000256" key="1">
    <source>
        <dbReference type="ARBA" id="ARBA00007274"/>
    </source>
</evidence>
<dbReference type="Proteomes" id="UP000272400">
    <property type="component" value="Unassembled WGS sequence"/>
</dbReference>
<evidence type="ECO:0000256" key="3">
    <source>
        <dbReference type="SAM" id="MobiDB-lite"/>
    </source>
</evidence>
<name>A0A3N1CWV1_9ACTN</name>
<dbReference type="SUPFAM" id="SSF51161">
    <property type="entry name" value="Trimeric LpxA-like enzymes"/>
    <property type="match status" value="1"/>
</dbReference>
<gene>
    <name evidence="4" type="ORF">EDD29_3320</name>
</gene>
<reference evidence="4 5" key="1">
    <citation type="submission" date="2018-11" db="EMBL/GenBank/DDBJ databases">
        <title>Sequencing the genomes of 1000 actinobacteria strains.</title>
        <authorList>
            <person name="Klenk H.-P."/>
        </authorList>
    </citation>
    <scope>NUCLEOTIDE SEQUENCE [LARGE SCALE GENOMIC DNA]</scope>
    <source>
        <strain evidence="4 5">DSM 44254</strain>
    </source>
</reference>